<accession>A0A2N3VI92</accession>
<evidence type="ECO:0000313" key="1">
    <source>
        <dbReference type="EMBL" id="PKV81331.1"/>
    </source>
</evidence>
<protein>
    <submittedName>
        <fullName evidence="1">Uncharacterized protein</fullName>
    </submittedName>
</protein>
<name>A0A2N3VI92_9NOCA</name>
<keyword evidence="2" id="KW-1185">Reference proteome</keyword>
<dbReference type="Proteomes" id="UP000233766">
    <property type="component" value="Unassembled WGS sequence"/>
</dbReference>
<evidence type="ECO:0000313" key="2">
    <source>
        <dbReference type="Proteomes" id="UP000233766"/>
    </source>
</evidence>
<proteinExistence type="predicted"/>
<dbReference type="EMBL" id="PJMW01000002">
    <property type="protein sequence ID" value="PKV81331.1"/>
    <property type="molecule type" value="Genomic_DNA"/>
</dbReference>
<organism evidence="1 2">
    <name type="scientific">Nocardia fluminea</name>
    <dbReference type="NCBI Taxonomy" id="134984"/>
    <lineage>
        <taxon>Bacteria</taxon>
        <taxon>Bacillati</taxon>
        <taxon>Actinomycetota</taxon>
        <taxon>Actinomycetes</taxon>
        <taxon>Mycobacteriales</taxon>
        <taxon>Nocardiaceae</taxon>
        <taxon>Nocardia</taxon>
    </lineage>
</organism>
<dbReference type="AlphaFoldDB" id="A0A2N3VI92"/>
<reference evidence="1 2" key="1">
    <citation type="submission" date="2017-12" db="EMBL/GenBank/DDBJ databases">
        <title>Sequencing the genomes of 1000 Actinobacteria strains.</title>
        <authorList>
            <person name="Klenk H.-P."/>
        </authorList>
    </citation>
    <scope>NUCLEOTIDE SEQUENCE [LARGE SCALE GENOMIC DNA]</scope>
    <source>
        <strain evidence="1 2">DSM 44489</strain>
    </source>
</reference>
<gene>
    <name evidence="1" type="ORF">ATK86_5795</name>
</gene>
<sequence>MPARSSSILIGIPRSARNACAHACRFVNSARPAASGSNRVNADSWHGGKFFTNVVNNSGPVLRRARCAMRCSASTVFPDPAGPTILAGPL</sequence>
<comment type="caution">
    <text evidence="1">The sequence shown here is derived from an EMBL/GenBank/DDBJ whole genome shotgun (WGS) entry which is preliminary data.</text>
</comment>